<dbReference type="EMBL" id="CCYD01000041">
    <property type="protein sequence ID" value="CEG35319.1"/>
    <property type="molecule type" value="Genomic_DNA"/>
</dbReference>
<dbReference type="RefSeq" id="XP_024571688.1">
    <property type="nucleotide sequence ID" value="XM_024722859.1"/>
</dbReference>
<evidence type="ECO:0000313" key="2">
    <source>
        <dbReference type="Proteomes" id="UP000054928"/>
    </source>
</evidence>
<name>A0A0P1A4Q6_PLAHL</name>
<protein>
    <submittedName>
        <fullName evidence="1">Uncharacterized protein</fullName>
    </submittedName>
</protein>
<organism evidence="1 2">
    <name type="scientific">Plasmopara halstedii</name>
    <name type="common">Downy mildew of sunflower</name>
    <dbReference type="NCBI Taxonomy" id="4781"/>
    <lineage>
        <taxon>Eukaryota</taxon>
        <taxon>Sar</taxon>
        <taxon>Stramenopiles</taxon>
        <taxon>Oomycota</taxon>
        <taxon>Peronosporomycetes</taxon>
        <taxon>Peronosporales</taxon>
        <taxon>Peronosporaceae</taxon>
        <taxon>Plasmopara</taxon>
    </lineage>
</organism>
<proteinExistence type="predicted"/>
<evidence type="ECO:0000313" key="1">
    <source>
        <dbReference type="EMBL" id="CEG35319.1"/>
    </source>
</evidence>
<accession>A0A0P1A4Q6</accession>
<keyword evidence="2" id="KW-1185">Reference proteome</keyword>
<dbReference type="GeneID" id="36404500"/>
<dbReference type="Proteomes" id="UP000054928">
    <property type="component" value="Unassembled WGS sequence"/>
</dbReference>
<sequence>MTFWDAHESVDISELGGEANTSEHLLLGGRTYGLTTTVDIGDELESLLIFAPKAFGNKANDRACKGSWGYFTDITRVLRCNYAVRAATISATDDF</sequence>
<reference evidence="2" key="1">
    <citation type="submission" date="2014-09" db="EMBL/GenBank/DDBJ databases">
        <authorList>
            <person name="Sharma Rahul"/>
            <person name="Thines Marco"/>
        </authorList>
    </citation>
    <scope>NUCLEOTIDE SEQUENCE [LARGE SCALE GENOMIC DNA]</scope>
</reference>
<dbReference type="AlphaFoldDB" id="A0A0P1A4Q6"/>